<organism evidence="1 2">
    <name type="scientific">Favolaschia claudopus</name>
    <dbReference type="NCBI Taxonomy" id="2862362"/>
    <lineage>
        <taxon>Eukaryota</taxon>
        <taxon>Fungi</taxon>
        <taxon>Dikarya</taxon>
        <taxon>Basidiomycota</taxon>
        <taxon>Agaricomycotina</taxon>
        <taxon>Agaricomycetes</taxon>
        <taxon>Agaricomycetidae</taxon>
        <taxon>Agaricales</taxon>
        <taxon>Marasmiineae</taxon>
        <taxon>Mycenaceae</taxon>
        <taxon>Favolaschia</taxon>
    </lineage>
</organism>
<dbReference type="EMBL" id="JAWWNJ010000058">
    <property type="protein sequence ID" value="KAK7013713.1"/>
    <property type="molecule type" value="Genomic_DNA"/>
</dbReference>
<evidence type="ECO:0000313" key="1">
    <source>
        <dbReference type="EMBL" id="KAK7013713.1"/>
    </source>
</evidence>
<gene>
    <name evidence="1" type="ORF">R3P38DRAFT_3206276</name>
</gene>
<dbReference type="Proteomes" id="UP001362999">
    <property type="component" value="Unassembled WGS sequence"/>
</dbReference>
<sequence>MSVLINEVLEQILEYAIAEATERSFLRVGQHPTDLIPDHPQPHFARVFPRTAGACFLKVCRQWHSCGLRPLYRTVVLSNQTQVASLAYALQQNQDHERGRYIKVLVLYNRILFGAVFQEMVEYMTNLETLSISVNFDQRRNFRSLLNILPFIKPRELILRDVPISAKWFPKSQPRPIHKYIEPLTSEERNLLEKISHCIKHSWKDSLQVLRMVMPTVNGTRHSPIYEALPFATQLREIHIRKSVIVPVHPFAADPPMTTEYLKKLRNLKVIVLQCHPFELAQEYLDDALAFRVDFVPFRTVDDEEFYYTGS</sequence>
<keyword evidence="2" id="KW-1185">Reference proteome</keyword>
<proteinExistence type="predicted"/>
<dbReference type="AlphaFoldDB" id="A0AAW0ANN5"/>
<accession>A0AAW0ANN5</accession>
<evidence type="ECO:0000313" key="2">
    <source>
        <dbReference type="Proteomes" id="UP001362999"/>
    </source>
</evidence>
<reference evidence="1 2" key="1">
    <citation type="journal article" date="2024" name="J Genomics">
        <title>Draft genome sequencing and assembly of Favolaschia claudopus CIRM-BRFM 2984 isolated from oak limbs.</title>
        <authorList>
            <person name="Navarro D."/>
            <person name="Drula E."/>
            <person name="Chaduli D."/>
            <person name="Cazenave R."/>
            <person name="Ahrendt S."/>
            <person name="Wang J."/>
            <person name="Lipzen A."/>
            <person name="Daum C."/>
            <person name="Barry K."/>
            <person name="Grigoriev I.V."/>
            <person name="Favel A."/>
            <person name="Rosso M.N."/>
            <person name="Martin F."/>
        </authorList>
    </citation>
    <scope>NUCLEOTIDE SEQUENCE [LARGE SCALE GENOMIC DNA]</scope>
    <source>
        <strain evidence="1 2">CIRM-BRFM 2984</strain>
    </source>
</reference>
<name>A0AAW0ANN5_9AGAR</name>
<protein>
    <submittedName>
        <fullName evidence="1">Uncharacterized protein</fullName>
    </submittedName>
</protein>
<comment type="caution">
    <text evidence="1">The sequence shown here is derived from an EMBL/GenBank/DDBJ whole genome shotgun (WGS) entry which is preliminary data.</text>
</comment>